<protein>
    <submittedName>
        <fullName evidence="1">Uncharacterized protein</fullName>
    </submittedName>
</protein>
<gene>
    <name evidence="1" type="ORF">N3K66_003333</name>
</gene>
<evidence type="ECO:0000313" key="1">
    <source>
        <dbReference type="EMBL" id="KAI9901516.1"/>
    </source>
</evidence>
<proteinExistence type="predicted"/>
<dbReference type="EMBL" id="CM047942">
    <property type="protein sequence ID" value="KAI9901516.1"/>
    <property type="molecule type" value="Genomic_DNA"/>
</dbReference>
<organism evidence="1 2">
    <name type="scientific">Trichothecium roseum</name>
    <dbReference type="NCBI Taxonomy" id="47278"/>
    <lineage>
        <taxon>Eukaryota</taxon>
        <taxon>Fungi</taxon>
        <taxon>Dikarya</taxon>
        <taxon>Ascomycota</taxon>
        <taxon>Pezizomycotina</taxon>
        <taxon>Sordariomycetes</taxon>
        <taxon>Hypocreomycetidae</taxon>
        <taxon>Hypocreales</taxon>
        <taxon>Hypocreales incertae sedis</taxon>
        <taxon>Trichothecium</taxon>
    </lineage>
</organism>
<accession>A0ACC0V559</accession>
<sequence>MRISTYITLAGLWLIGSSLKAPEIPHAVPEHHVEQLKGTGTTVELPQQQQSVAEYVTQAPALKDHVYETEDRMESASKDANKPNEDLTNEGPQPSGDGAPESSRVPSLERAKNDDMMAWPAPMPPEPTAQFSPPDLEKHKTNLSPGYTNKKAYKGIEKDISREAETPAVKQGAVYKLSNKNPLDTVSSSDPSGRSNRKEVGQVKEVGNLGRKGSFDDLEQIQAQLEALTEDLDRLVSVQQGNQDSAQPKYDPSTQSPAPKKGVPDELQETAQTAEERRFDELFGGPLTEIQYRRRNWMWLRCLTTREMLFDVGGMWFGRSGREVLKAVRKKLPGCGIMNWRFKYVNGQKWGDGKMSFNCFWGFNDQRDVVAVMVALAEEMGKHVGRNLHIYNCAGFEHKDTWYWEPYEWQRIKEESAASGS</sequence>
<name>A0ACC0V559_9HYPO</name>
<keyword evidence="2" id="KW-1185">Reference proteome</keyword>
<evidence type="ECO:0000313" key="2">
    <source>
        <dbReference type="Proteomes" id="UP001163324"/>
    </source>
</evidence>
<comment type="caution">
    <text evidence="1">The sequence shown here is derived from an EMBL/GenBank/DDBJ whole genome shotgun (WGS) entry which is preliminary data.</text>
</comment>
<dbReference type="Proteomes" id="UP001163324">
    <property type="component" value="Chromosome 3"/>
</dbReference>
<reference evidence="1" key="1">
    <citation type="submission" date="2022-10" db="EMBL/GenBank/DDBJ databases">
        <title>Complete Genome of Trichothecium roseum strain YXFP-22015, a Plant Pathogen Isolated from Citrus.</title>
        <authorList>
            <person name="Wang Y."/>
            <person name="Zhu L."/>
        </authorList>
    </citation>
    <scope>NUCLEOTIDE SEQUENCE</scope>
    <source>
        <strain evidence="1">YXFP-22015</strain>
    </source>
</reference>